<dbReference type="Pfam" id="PF00856">
    <property type="entry name" value="SET"/>
    <property type="match status" value="1"/>
</dbReference>
<dbReference type="Gene3D" id="3.90.1410.10">
    <property type="entry name" value="set domain protein methyltransferase, domain 1"/>
    <property type="match status" value="1"/>
</dbReference>
<dbReference type="PANTHER" id="PTHR13271">
    <property type="entry name" value="UNCHARACTERIZED PUTATIVE METHYLTRANSFERASE"/>
    <property type="match status" value="1"/>
</dbReference>
<gene>
    <name evidence="3" type="ORF">SPI_01574</name>
</gene>
<organism evidence="3 4">
    <name type="scientific">Niveomyces insectorum RCEF 264</name>
    <dbReference type="NCBI Taxonomy" id="1081102"/>
    <lineage>
        <taxon>Eukaryota</taxon>
        <taxon>Fungi</taxon>
        <taxon>Dikarya</taxon>
        <taxon>Ascomycota</taxon>
        <taxon>Pezizomycotina</taxon>
        <taxon>Sordariomycetes</taxon>
        <taxon>Hypocreomycetidae</taxon>
        <taxon>Hypocreales</taxon>
        <taxon>Cordycipitaceae</taxon>
        <taxon>Niveomyces</taxon>
    </lineage>
</organism>
<dbReference type="PROSITE" id="PS50280">
    <property type="entry name" value="SET"/>
    <property type="match status" value="1"/>
</dbReference>
<feature type="region of interest" description="Disordered" evidence="1">
    <location>
        <begin position="145"/>
        <end position="166"/>
    </location>
</feature>
<keyword evidence="4" id="KW-1185">Reference proteome</keyword>
<evidence type="ECO:0000256" key="1">
    <source>
        <dbReference type="SAM" id="MobiDB-lite"/>
    </source>
</evidence>
<comment type="caution">
    <text evidence="3">The sequence shown here is derived from an EMBL/GenBank/DDBJ whole genome shotgun (WGS) entry which is preliminary data.</text>
</comment>
<sequence length="450" mass="48647">MDDQLKELLRYAEKLDVRLDGITPRKLPGRGYGIVATRDLKEGELILEVPTRALRTLATVPKSLSRKLDHDVSVHGILAAHLMLDTSGTYDAWNAVLPTPDDLAEGMPLLWPRALQALLPTPAQDALARQQAKLQRDWTHVKTALELGKGGASDDTGGSGSGSGEDDYRTRYTRAWLLVNSRTFYYTTPRSEQTLPRHDDRLALQPVADLFNHTGDAGGGARATYGPEGFRFVADRAYPAGAEVPISYGAHANDALLVEYGFVLPGQGADTAANRRWDEVSLDAAILPRLATRAHRADLAAAGFLGRYMIDAATPGGCYRTQVALRRILCRTAAERAAWQRFVDGGGSGGTNGGNAGWHHRDRGEDGQDDDDDDEDPMQAQVDDLLRDCLADMTEVAETALASIARLGQRNVGSPAQRGLLVARWQQIEAMVAEAATQMAADAGARASEV</sequence>
<dbReference type="AlphaFoldDB" id="A0A167Z2K8"/>
<dbReference type="SUPFAM" id="SSF82199">
    <property type="entry name" value="SET domain"/>
    <property type="match status" value="1"/>
</dbReference>
<dbReference type="EMBL" id="AZHD01000002">
    <property type="protein sequence ID" value="OAA66998.1"/>
    <property type="molecule type" value="Genomic_DNA"/>
</dbReference>
<dbReference type="GO" id="GO:0016279">
    <property type="term" value="F:protein-lysine N-methyltransferase activity"/>
    <property type="evidence" value="ECO:0007669"/>
    <property type="project" value="TreeGrafter"/>
</dbReference>
<feature type="domain" description="SET" evidence="2">
    <location>
        <begin position="20"/>
        <end position="249"/>
    </location>
</feature>
<accession>A0A167Z2K8</accession>
<dbReference type="InterPro" id="IPR046341">
    <property type="entry name" value="SET_dom_sf"/>
</dbReference>
<protein>
    <submittedName>
        <fullName evidence="3">Set domain containing protein</fullName>
    </submittedName>
</protein>
<dbReference type="InterPro" id="IPR001214">
    <property type="entry name" value="SET_dom"/>
</dbReference>
<evidence type="ECO:0000259" key="2">
    <source>
        <dbReference type="PROSITE" id="PS50280"/>
    </source>
</evidence>
<evidence type="ECO:0000313" key="4">
    <source>
        <dbReference type="Proteomes" id="UP000076874"/>
    </source>
</evidence>
<dbReference type="PANTHER" id="PTHR13271:SF137">
    <property type="entry name" value="SET DOMAIN-CONTAINING PROTEIN"/>
    <property type="match status" value="1"/>
</dbReference>
<feature type="compositionally biased region" description="Acidic residues" evidence="1">
    <location>
        <begin position="367"/>
        <end position="377"/>
    </location>
</feature>
<feature type="compositionally biased region" description="Gly residues" evidence="1">
    <location>
        <begin position="344"/>
        <end position="356"/>
    </location>
</feature>
<evidence type="ECO:0000313" key="3">
    <source>
        <dbReference type="EMBL" id="OAA66998.1"/>
    </source>
</evidence>
<feature type="region of interest" description="Disordered" evidence="1">
    <location>
        <begin position="342"/>
        <end position="378"/>
    </location>
</feature>
<dbReference type="STRING" id="1081102.A0A167Z2K8"/>
<dbReference type="OrthoDB" id="441812at2759"/>
<dbReference type="Proteomes" id="UP000076874">
    <property type="component" value="Unassembled WGS sequence"/>
</dbReference>
<dbReference type="InterPro" id="IPR050600">
    <property type="entry name" value="SETD3_SETD6_MTase"/>
</dbReference>
<name>A0A167Z2K8_9HYPO</name>
<reference evidence="3 4" key="1">
    <citation type="journal article" date="2016" name="Genome Biol. Evol.">
        <title>Divergent and convergent evolution of fungal pathogenicity.</title>
        <authorList>
            <person name="Shang Y."/>
            <person name="Xiao G."/>
            <person name="Zheng P."/>
            <person name="Cen K."/>
            <person name="Zhan S."/>
            <person name="Wang C."/>
        </authorList>
    </citation>
    <scope>NUCLEOTIDE SEQUENCE [LARGE SCALE GENOMIC DNA]</scope>
    <source>
        <strain evidence="3 4">RCEF 264</strain>
    </source>
</reference>
<proteinExistence type="predicted"/>